<evidence type="ECO:0000256" key="4">
    <source>
        <dbReference type="ARBA" id="ARBA00010561"/>
    </source>
</evidence>
<dbReference type="Proteomes" id="UP000006327">
    <property type="component" value="Unassembled WGS sequence"/>
</dbReference>
<evidence type="ECO:0000313" key="20">
    <source>
        <dbReference type="EMBL" id="GAC21548.1"/>
    </source>
</evidence>
<dbReference type="RefSeq" id="WP_007624637.1">
    <property type="nucleotide sequence ID" value="NZ_BAEO01000062.1"/>
</dbReference>
<name>K6YXR9_9ALTE</name>
<evidence type="ECO:0000256" key="10">
    <source>
        <dbReference type="ARBA" id="ARBA00022692"/>
    </source>
</evidence>
<proteinExistence type="inferred from homology"/>
<dbReference type="PANTHER" id="PTHR34148:SF1">
    <property type="entry name" value="ADENOSYLCOBINAMIDE-GDP RIBAZOLETRANSFERASE"/>
    <property type="match status" value="1"/>
</dbReference>
<dbReference type="Pfam" id="PF02654">
    <property type="entry name" value="CobS"/>
    <property type="match status" value="1"/>
</dbReference>
<comment type="similarity">
    <text evidence="4 19">Belongs to the CobS family.</text>
</comment>
<comment type="subcellular location">
    <subcellularLocation>
        <location evidence="2 19">Cell membrane</location>
        <topology evidence="2 19">Multi-pass membrane protein</topology>
    </subcellularLocation>
</comment>
<evidence type="ECO:0000313" key="21">
    <source>
        <dbReference type="Proteomes" id="UP000006327"/>
    </source>
</evidence>
<protein>
    <recommendedName>
        <fullName evidence="6 19">Adenosylcobinamide-GDP ribazoletransferase</fullName>
        <ecNumber evidence="5 19">2.7.8.26</ecNumber>
    </recommendedName>
    <alternativeName>
        <fullName evidence="16 19">Cobalamin synthase</fullName>
    </alternativeName>
    <alternativeName>
        <fullName evidence="15 19">Cobalamin-5'-phosphate synthase</fullName>
    </alternativeName>
</protein>
<evidence type="ECO:0000256" key="12">
    <source>
        <dbReference type="ARBA" id="ARBA00022989"/>
    </source>
</evidence>
<comment type="catalytic activity">
    <reaction evidence="18 19">
        <text>alpha-ribazole 5'-phosphate + adenosylcob(III)inamide-GDP = adenosylcob(III)alamin 5'-phosphate + GMP + H(+)</text>
        <dbReference type="Rhea" id="RHEA:23560"/>
        <dbReference type="ChEBI" id="CHEBI:15378"/>
        <dbReference type="ChEBI" id="CHEBI:57918"/>
        <dbReference type="ChEBI" id="CHEBI:58115"/>
        <dbReference type="ChEBI" id="CHEBI:60487"/>
        <dbReference type="ChEBI" id="CHEBI:60493"/>
        <dbReference type="EC" id="2.7.8.26"/>
    </reaction>
</comment>
<evidence type="ECO:0000256" key="2">
    <source>
        <dbReference type="ARBA" id="ARBA00004651"/>
    </source>
</evidence>
<dbReference type="NCBIfam" id="NF001277">
    <property type="entry name" value="PRK00235.1-3"/>
    <property type="match status" value="1"/>
</dbReference>
<evidence type="ECO:0000256" key="3">
    <source>
        <dbReference type="ARBA" id="ARBA00004663"/>
    </source>
</evidence>
<keyword evidence="8 19" id="KW-0169">Cobalamin biosynthesis</keyword>
<evidence type="ECO:0000256" key="7">
    <source>
        <dbReference type="ARBA" id="ARBA00022475"/>
    </source>
</evidence>
<feature type="transmembrane region" description="Helical" evidence="19">
    <location>
        <begin position="12"/>
        <end position="30"/>
    </location>
</feature>
<dbReference type="eggNOG" id="COG0368">
    <property type="taxonomic scope" value="Bacteria"/>
</dbReference>
<dbReference type="NCBIfam" id="TIGR00317">
    <property type="entry name" value="cobS"/>
    <property type="match status" value="1"/>
</dbReference>
<keyword evidence="13 19" id="KW-0472">Membrane</keyword>
<keyword evidence="7 19" id="KW-1003">Cell membrane</keyword>
<evidence type="ECO:0000256" key="14">
    <source>
        <dbReference type="ARBA" id="ARBA00025228"/>
    </source>
</evidence>
<comment type="function">
    <text evidence="14 19">Joins adenosylcobinamide-GDP and alpha-ribazole to generate adenosylcobalamin (Ado-cobalamin). Also synthesizes adenosylcobalamin 5'-phosphate from adenosylcobinamide-GDP and alpha-ribazole 5'-phosphate.</text>
</comment>
<accession>K6YXR9</accession>
<comment type="cofactor">
    <cofactor evidence="1 19">
        <name>Mg(2+)</name>
        <dbReference type="ChEBI" id="CHEBI:18420"/>
    </cofactor>
</comment>
<evidence type="ECO:0000256" key="18">
    <source>
        <dbReference type="ARBA" id="ARBA00049504"/>
    </source>
</evidence>
<feature type="transmembrane region" description="Helical" evidence="19">
    <location>
        <begin position="114"/>
        <end position="137"/>
    </location>
</feature>
<dbReference type="PANTHER" id="PTHR34148">
    <property type="entry name" value="ADENOSYLCOBINAMIDE-GDP RIBAZOLETRANSFERASE"/>
    <property type="match status" value="1"/>
</dbReference>
<evidence type="ECO:0000256" key="6">
    <source>
        <dbReference type="ARBA" id="ARBA00015850"/>
    </source>
</evidence>
<dbReference type="OrthoDB" id="9794626at2"/>
<evidence type="ECO:0000256" key="19">
    <source>
        <dbReference type="HAMAP-Rule" id="MF_00719"/>
    </source>
</evidence>
<gene>
    <name evidence="19 20" type="primary">cobS</name>
    <name evidence="20" type="ORF">GARC_4606</name>
</gene>
<keyword evidence="9 19" id="KW-0808">Transferase</keyword>
<comment type="caution">
    <text evidence="20">The sequence shown here is derived from an EMBL/GenBank/DDBJ whole genome shotgun (WGS) entry which is preliminary data.</text>
</comment>
<dbReference type="GO" id="GO:0051073">
    <property type="term" value="F:adenosylcobinamide-GDP ribazoletransferase activity"/>
    <property type="evidence" value="ECO:0007669"/>
    <property type="project" value="UniProtKB-UniRule"/>
</dbReference>
<dbReference type="HAMAP" id="MF_00719">
    <property type="entry name" value="CobS"/>
    <property type="match status" value="1"/>
</dbReference>
<dbReference type="GO" id="GO:0008818">
    <property type="term" value="F:cobalamin 5'-phosphate synthase activity"/>
    <property type="evidence" value="ECO:0007669"/>
    <property type="project" value="UniProtKB-UniRule"/>
</dbReference>
<dbReference type="GO" id="GO:0005886">
    <property type="term" value="C:plasma membrane"/>
    <property type="evidence" value="ECO:0007669"/>
    <property type="project" value="UniProtKB-SubCell"/>
</dbReference>
<comment type="catalytic activity">
    <reaction evidence="17 19">
        <text>alpha-ribazole + adenosylcob(III)inamide-GDP = adenosylcob(III)alamin + GMP + H(+)</text>
        <dbReference type="Rhea" id="RHEA:16049"/>
        <dbReference type="ChEBI" id="CHEBI:10329"/>
        <dbReference type="ChEBI" id="CHEBI:15378"/>
        <dbReference type="ChEBI" id="CHEBI:18408"/>
        <dbReference type="ChEBI" id="CHEBI:58115"/>
        <dbReference type="ChEBI" id="CHEBI:60487"/>
        <dbReference type="EC" id="2.7.8.26"/>
    </reaction>
</comment>
<evidence type="ECO:0000256" key="15">
    <source>
        <dbReference type="ARBA" id="ARBA00032605"/>
    </source>
</evidence>
<reference evidence="20 21" key="1">
    <citation type="journal article" date="2017" name="Antonie Van Leeuwenhoek">
        <title>Rhizobium rhizosphaerae sp. nov., a novel species isolated from rice rhizosphere.</title>
        <authorList>
            <person name="Zhao J.J."/>
            <person name="Zhang J."/>
            <person name="Zhang R.J."/>
            <person name="Zhang C.W."/>
            <person name="Yin H.Q."/>
            <person name="Zhang X.X."/>
        </authorList>
    </citation>
    <scope>NUCLEOTIDE SEQUENCE [LARGE SCALE GENOMIC DNA]</scope>
    <source>
        <strain evidence="20 21">BSs20135</strain>
    </source>
</reference>
<keyword evidence="21" id="KW-1185">Reference proteome</keyword>
<dbReference type="AlphaFoldDB" id="K6YXR9"/>
<keyword evidence="12 19" id="KW-1133">Transmembrane helix</keyword>
<evidence type="ECO:0000256" key="8">
    <source>
        <dbReference type="ARBA" id="ARBA00022573"/>
    </source>
</evidence>
<evidence type="ECO:0000256" key="5">
    <source>
        <dbReference type="ARBA" id="ARBA00013200"/>
    </source>
</evidence>
<feature type="transmembrane region" description="Helical" evidence="19">
    <location>
        <begin position="42"/>
        <end position="60"/>
    </location>
</feature>
<dbReference type="STRING" id="493475.GARC_4606"/>
<evidence type="ECO:0000256" key="11">
    <source>
        <dbReference type="ARBA" id="ARBA00022842"/>
    </source>
</evidence>
<dbReference type="GO" id="GO:0009236">
    <property type="term" value="P:cobalamin biosynthetic process"/>
    <property type="evidence" value="ECO:0007669"/>
    <property type="project" value="UniProtKB-UniRule"/>
</dbReference>
<organism evidence="20 21">
    <name type="scientific">Paraglaciecola arctica BSs20135</name>
    <dbReference type="NCBI Taxonomy" id="493475"/>
    <lineage>
        <taxon>Bacteria</taxon>
        <taxon>Pseudomonadati</taxon>
        <taxon>Pseudomonadota</taxon>
        <taxon>Gammaproteobacteria</taxon>
        <taxon>Alteromonadales</taxon>
        <taxon>Alteromonadaceae</taxon>
        <taxon>Paraglaciecola</taxon>
    </lineage>
</organism>
<comment type="pathway">
    <text evidence="3 19">Cofactor biosynthesis; adenosylcobalamin biosynthesis; adenosylcobalamin from cob(II)yrinate a,c-diamide: step 7/7.</text>
</comment>
<evidence type="ECO:0000256" key="17">
    <source>
        <dbReference type="ARBA" id="ARBA00048623"/>
    </source>
</evidence>
<evidence type="ECO:0000256" key="13">
    <source>
        <dbReference type="ARBA" id="ARBA00023136"/>
    </source>
</evidence>
<keyword evidence="10 19" id="KW-0812">Transmembrane</keyword>
<evidence type="ECO:0000256" key="1">
    <source>
        <dbReference type="ARBA" id="ARBA00001946"/>
    </source>
</evidence>
<sequence>MQRWLKYHLNLFLLALSFFSRLPMTINIQYSPSKMRRAGRYFPLVGWLLAALLIAVYWLMAPLVGISAAMCLLMILSLLMTGALHEDGLADTFDGFFGGFTTERKLAIMKDSRIGTYGTCALVMTLVSKFVLLSSLAEQGLLEVSLLLAYPLSRAMAISLVQDMPYLANRVPNSNSKSETVAKPFSPKVLIFVLITGAMACILLPFWTAILVLISSLILRYWLRLWMTKHINGYTGDCLGTAQQLQELLIYLIILSNSQITL</sequence>
<feature type="transmembrane region" description="Helical" evidence="19">
    <location>
        <begin position="189"/>
        <end position="219"/>
    </location>
</feature>
<keyword evidence="11 19" id="KW-0460">Magnesium</keyword>
<dbReference type="EC" id="2.7.8.26" evidence="5 19"/>
<dbReference type="UniPathway" id="UPA00148">
    <property type="reaction ID" value="UER00238"/>
</dbReference>
<dbReference type="InterPro" id="IPR003805">
    <property type="entry name" value="CobS"/>
</dbReference>
<dbReference type="EMBL" id="BAEO01000062">
    <property type="protein sequence ID" value="GAC21548.1"/>
    <property type="molecule type" value="Genomic_DNA"/>
</dbReference>
<evidence type="ECO:0000256" key="16">
    <source>
        <dbReference type="ARBA" id="ARBA00032853"/>
    </source>
</evidence>
<evidence type="ECO:0000256" key="9">
    <source>
        <dbReference type="ARBA" id="ARBA00022679"/>
    </source>
</evidence>